<protein>
    <submittedName>
        <fullName evidence="2">BspA family leucine-rich repeat surface protein</fullName>
    </submittedName>
</protein>
<accession>A0ABZ0ZVK9</accession>
<feature type="signal peptide" evidence="1">
    <location>
        <begin position="1"/>
        <end position="23"/>
    </location>
</feature>
<dbReference type="InterPro" id="IPR011889">
    <property type="entry name" value="Liste_lipo_26"/>
</dbReference>
<evidence type="ECO:0000313" key="3">
    <source>
        <dbReference type="Proteomes" id="UP001327225"/>
    </source>
</evidence>
<name>A0ABZ0ZVK9_9ACTN</name>
<reference evidence="3" key="1">
    <citation type="submission" date="2023-12" db="EMBL/GenBank/DDBJ databases">
        <title>Novel species in genus Nocardioides.</title>
        <authorList>
            <person name="Zhou H."/>
        </authorList>
    </citation>
    <scope>NUCLEOTIDE SEQUENCE [LARGE SCALE GENOMIC DNA]</scope>
    <source>
        <strain evidence="3">HM61</strain>
    </source>
</reference>
<evidence type="ECO:0000256" key="1">
    <source>
        <dbReference type="SAM" id="SignalP"/>
    </source>
</evidence>
<dbReference type="NCBIfam" id="TIGR02167">
    <property type="entry name" value="Liste_lipo_26"/>
    <property type="match status" value="1"/>
</dbReference>
<dbReference type="RefSeq" id="WP_322938462.1">
    <property type="nucleotide sequence ID" value="NZ_CP141059.1"/>
</dbReference>
<dbReference type="Proteomes" id="UP001327225">
    <property type="component" value="Chromosome"/>
</dbReference>
<sequence>MSLRRAAVSALSALLIAPLVALAPATPSEAAAGGRFVTTWNTSFHHRVALHLYGSVDVTVDWGDGTQTVVSGERLPRTHPPVQHTYDPAVGRAEVVVTGTFTRFGRFPINYDFVPTGLLTVDEWGPTGTTDLSGAFAEARSLTNVAEIPAGVIDMDHMFYAADDFNQPIADWDVSRVKDMEGMFAESSFNQPIGTWDVSRVRNMSAMFAGSPFDQPIGSWDVSQVTDMASMFSGNGGYNSFDQPIGNWDVSNVTDMSGMFEGSSFNRFIGDWDVSNVTSMTGMFSGNNLGGGDQVTNRFNRPIGGWDVSNVVSMASMFNRSVFNRPIGDWDVSNVTNTTWMFLFSRFNQPIADWDVSNVSRMVYMFGWSPFNQPIADWDTSGLTEMTGMFAGSRFNQPIGNWDVSGIRYEGDMQEVFEGAREFNRDLSGWCVPSIKSAPREFDSFATAWVLPRPVWGTCPGNPDYRPAGTFTSVTDDGGAIVAEGTATAPDHGVEAVAVGIRDLATGQWLHRDGTWGAYEKIWTVLTDPGATSTAWKIRRALPPGRYGVALFVKDTWGIANAEPRPWREVTVS</sequence>
<gene>
    <name evidence="2" type="ORF">SHK19_09180</name>
</gene>
<keyword evidence="3" id="KW-1185">Reference proteome</keyword>
<keyword evidence="1" id="KW-0732">Signal</keyword>
<proteinExistence type="predicted"/>
<feature type="chain" id="PRO_5047235602" evidence="1">
    <location>
        <begin position="24"/>
        <end position="573"/>
    </location>
</feature>
<organism evidence="2 3">
    <name type="scientific">Nocardioides bizhenqiangii</name>
    <dbReference type="NCBI Taxonomy" id="3095076"/>
    <lineage>
        <taxon>Bacteria</taxon>
        <taxon>Bacillati</taxon>
        <taxon>Actinomycetota</taxon>
        <taxon>Actinomycetes</taxon>
        <taxon>Propionibacteriales</taxon>
        <taxon>Nocardioidaceae</taxon>
        <taxon>Nocardioides</taxon>
    </lineage>
</organism>
<dbReference type="EMBL" id="CP141059">
    <property type="protein sequence ID" value="WQQ28387.1"/>
    <property type="molecule type" value="Genomic_DNA"/>
</dbReference>
<dbReference type="Pfam" id="PF03382">
    <property type="entry name" value="DUF285"/>
    <property type="match status" value="3"/>
</dbReference>
<evidence type="ECO:0000313" key="2">
    <source>
        <dbReference type="EMBL" id="WQQ28387.1"/>
    </source>
</evidence>
<dbReference type="InterPro" id="IPR005046">
    <property type="entry name" value="DUF285"/>
</dbReference>